<keyword evidence="2" id="KW-0472">Membrane</keyword>
<dbReference type="InterPro" id="IPR021109">
    <property type="entry name" value="Peptidase_aspartic_dom_sf"/>
</dbReference>
<feature type="transmembrane region" description="Helical" evidence="2">
    <location>
        <begin position="476"/>
        <end position="499"/>
    </location>
</feature>
<organism evidence="4 5">
    <name type="scientific">Cristinia sonorae</name>
    <dbReference type="NCBI Taxonomy" id="1940300"/>
    <lineage>
        <taxon>Eukaryota</taxon>
        <taxon>Fungi</taxon>
        <taxon>Dikarya</taxon>
        <taxon>Basidiomycota</taxon>
        <taxon>Agaricomycotina</taxon>
        <taxon>Agaricomycetes</taxon>
        <taxon>Agaricomycetidae</taxon>
        <taxon>Agaricales</taxon>
        <taxon>Pleurotineae</taxon>
        <taxon>Stephanosporaceae</taxon>
        <taxon>Cristinia</taxon>
    </lineage>
</organism>
<dbReference type="Pfam" id="PF00026">
    <property type="entry name" value="Asp"/>
    <property type="match status" value="1"/>
</dbReference>
<name>A0A8K0XU80_9AGAR</name>
<proteinExistence type="predicted"/>
<dbReference type="EMBL" id="JAEVFJ010000002">
    <property type="protein sequence ID" value="KAH8106742.1"/>
    <property type="molecule type" value="Genomic_DNA"/>
</dbReference>
<evidence type="ECO:0000313" key="5">
    <source>
        <dbReference type="Proteomes" id="UP000813824"/>
    </source>
</evidence>
<accession>A0A8K0XU80</accession>
<feature type="region of interest" description="Disordered" evidence="1">
    <location>
        <begin position="558"/>
        <end position="585"/>
    </location>
</feature>
<evidence type="ECO:0000256" key="2">
    <source>
        <dbReference type="SAM" id="Phobius"/>
    </source>
</evidence>
<keyword evidence="5" id="KW-1185">Reference proteome</keyword>
<gene>
    <name evidence="4" type="ORF">BXZ70DRAFT_1060855</name>
</gene>
<dbReference type="Proteomes" id="UP000813824">
    <property type="component" value="Unassembled WGS sequence"/>
</dbReference>
<feature type="domain" description="Peptidase A1" evidence="3">
    <location>
        <begin position="83"/>
        <end position="461"/>
    </location>
</feature>
<dbReference type="SUPFAM" id="SSF50630">
    <property type="entry name" value="Acid proteases"/>
    <property type="match status" value="1"/>
</dbReference>
<evidence type="ECO:0000256" key="1">
    <source>
        <dbReference type="SAM" id="MobiDB-lite"/>
    </source>
</evidence>
<keyword evidence="2" id="KW-1133">Transmembrane helix</keyword>
<reference evidence="4" key="1">
    <citation type="journal article" date="2021" name="New Phytol.">
        <title>Evolutionary innovations through gain and loss of genes in the ectomycorrhizal Boletales.</title>
        <authorList>
            <person name="Wu G."/>
            <person name="Miyauchi S."/>
            <person name="Morin E."/>
            <person name="Kuo A."/>
            <person name="Drula E."/>
            <person name="Varga T."/>
            <person name="Kohler A."/>
            <person name="Feng B."/>
            <person name="Cao Y."/>
            <person name="Lipzen A."/>
            <person name="Daum C."/>
            <person name="Hundley H."/>
            <person name="Pangilinan J."/>
            <person name="Johnson J."/>
            <person name="Barry K."/>
            <person name="LaButti K."/>
            <person name="Ng V."/>
            <person name="Ahrendt S."/>
            <person name="Min B."/>
            <person name="Choi I.G."/>
            <person name="Park H."/>
            <person name="Plett J.M."/>
            <person name="Magnuson J."/>
            <person name="Spatafora J.W."/>
            <person name="Nagy L.G."/>
            <person name="Henrissat B."/>
            <person name="Grigoriev I.V."/>
            <person name="Yang Z.L."/>
            <person name="Xu J."/>
            <person name="Martin F.M."/>
        </authorList>
    </citation>
    <scope>NUCLEOTIDE SEQUENCE</scope>
    <source>
        <strain evidence="4">KKN 215</strain>
    </source>
</reference>
<dbReference type="AlphaFoldDB" id="A0A8K0XU80"/>
<evidence type="ECO:0000259" key="3">
    <source>
        <dbReference type="PROSITE" id="PS51767"/>
    </source>
</evidence>
<evidence type="ECO:0000313" key="4">
    <source>
        <dbReference type="EMBL" id="KAH8106742.1"/>
    </source>
</evidence>
<feature type="compositionally biased region" description="Polar residues" evidence="1">
    <location>
        <begin position="571"/>
        <end position="585"/>
    </location>
</feature>
<dbReference type="InterPro" id="IPR033121">
    <property type="entry name" value="PEPTIDASE_A1"/>
</dbReference>
<dbReference type="PROSITE" id="PS51767">
    <property type="entry name" value="PEPTIDASE_A1"/>
    <property type="match status" value="1"/>
</dbReference>
<comment type="caution">
    <text evidence="4">The sequence shown here is derived from an EMBL/GenBank/DDBJ whole genome shotgun (WGS) entry which is preliminary data.</text>
</comment>
<keyword evidence="2" id="KW-0812">Transmembrane</keyword>
<sequence length="708" mass="75692">MNTKSAWVSRNDNIHPLWPGLLDGFSRGTRAYRVRGSPVLVPALLLVLVAICTFYVRFAAADASTFVPTRRNIPLYFDDGGRYYASVIMGRQRLNLTISTSTGMTYVAGEHCGGCKGAFYNQGESPSAMLFANTSSINVLGGYVDAVLIKENCSLSLDDGSLWVYANQTVAVLQAPPSRLLSDASGANIGQDSISGLIGLGTNRNLVTTGNASTYNPSFDDSIYGQFLALHPNADNFTFGISLQSPVSTDTTKTSHSAAGIIHWLQPDPSSYDSASLTWAQVNNSLPLRAATDPKDWAVNLDGWVFVNGRKVVSNRAALTATVDLVYQGIFLPLSEASLIRESRDFPSHCDSDNLLNSDVDDAIPGSQIRPSVSTTMGSLTQSWSVPCDADFTLDVIVGSQAYKMDRRVLVIDHGDGTCSSGIEAWADAGVDQYLLGARFMSTVYMIFSVNRDGSSAVGFARKAKAKPAGRIDIRAVIGGTLGAAAFSFALIAALWFCVSRHRTARHRKRVRQTLLPNTPTIVKYPIDGTSSLNLPVPSVYDISSPVRTQSPISSFKSFPASAQAPDVTRSGRSTPVSISPQSIMSEDPDGPAFFRILSRNHLRGFSATTTNHPPSTLSSPSPYLTPDALPPGDPQVLSVGLGPTESAGHTAMGRWSSSASLSMTMKLPSKERESCGPPAYSPGILGRLRVVNRESGGGIVSEKSFDC</sequence>
<feature type="transmembrane region" description="Helical" evidence="2">
    <location>
        <begin position="39"/>
        <end position="60"/>
    </location>
</feature>
<protein>
    <recommendedName>
        <fullName evidence="3">Peptidase A1 domain-containing protein</fullName>
    </recommendedName>
</protein>
<dbReference type="Gene3D" id="2.40.70.10">
    <property type="entry name" value="Acid Proteases"/>
    <property type="match status" value="2"/>
</dbReference>
<dbReference type="OrthoDB" id="2563011at2759"/>